<dbReference type="eggNOG" id="COG2226">
    <property type="taxonomic scope" value="Bacteria"/>
</dbReference>
<evidence type="ECO:0000256" key="1">
    <source>
        <dbReference type="ARBA" id="ARBA00022603"/>
    </source>
</evidence>
<keyword evidence="6" id="KW-1185">Reference proteome</keyword>
<organism evidence="5 6">
    <name type="scientific">Conexibacter woesei (strain DSM 14684 / CCUG 47730 / CIP 108061 / JCM 11494 / NBRC 100937 / ID131577)</name>
    <dbReference type="NCBI Taxonomy" id="469383"/>
    <lineage>
        <taxon>Bacteria</taxon>
        <taxon>Bacillati</taxon>
        <taxon>Actinomycetota</taxon>
        <taxon>Thermoleophilia</taxon>
        <taxon>Solirubrobacterales</taxon>
        <taxon>Conexibacteraceae</taxon>
        <taxon>Conexibacter</taxon>
    </lineage>
</organism>
<dbReference type="EMBL" id="CP001854">
    <property type="protein sequence ID" value="ADB48685.1"/>
    <property type="molecule type" value="Genomic_DNA"/>
</dbReference>
<dbReference type="PANTHER" id="PTHR43464:SF19">
    <property type="entry name" value="UBIQUINONE BIOSYNTHESIS O-METHYLTRANSFERASE, MITOCHONDRIAL"/>
    <property type="match status" value="1"/>
</dbReference>
<feature type="domain" description="Methyltransferase type 11" evidence="4">
    <location>
        <begin position="56"/>
        <end position="150"/>
    </location>
</feature>
<proteinExistence type="predicted"/>
<accession>D3F612</accession>
<reference evidence="5 6" key="1">
    <citation type="journal article" date="2010" name="Stand. Genomic Sci.">
        <title>Complete genome sequence of Conexibacter woesei type strain (ID131577).</title>
        <authorList>
            <person name="Pukall R."/>
            <person name="Lapidus A."/>
            <person name="Glavina Del Rio T."/>
            <person name="Copeland A."/>
            <person name="Tice H."/>
            <person name="Cheng J.-F."/>
            <person name="Lucas S."/>
            <person name="Chen F."/>
            <person name="Nolan M."/>
            <person name="Bruce D."/>
            <person name="Goodwin L."/>
            <person name="Pitluck S."/>
            <person name="Mavromatis K."/>
            <person name="Ivanova N."/>
            <person name="Ovchinnikova G."/>
            <person name="Pati A."/>
            <person name="Chen A."/>
            <person name="Palaniappan K."/>
            <person name="Land M."/>
            <person name="Hauser L."/>
            <person name="Chang Y.-J."/>
            <person name="Jeffries C.D."/>
            <person name="Chain P."/>
            <person name="Meincke L."/>
            <person name="Sims D."/>
            <person name="Brettin T."/>
            <person name="Detter J.C."/>
            <person name="Rohde M."/>
            <person name="Goeker M."/>
            <person name="Bristow J."/>
            <person name="Eisen J.A."/>
            <person name="Markowitz V."/>
            <person name="Kyrpides N.C."/>
            <person name="Klenk H.-P."/>
            <person name="Hugenholtz P."/>
        </authorList>
    </citation>
    <scope>NUCLEOTIDE SEQUENCE [LARGE SCALE GENOMIC DNA]</scope>
    <source>
        <strain evidence="6">DSM 14684 / CIP 108061 / JCM 11494 / NBRC 100937 / ID131577</strain>
    </source>
</reference>
<dbReference type="SUPFAM" id="SSF53335">
    <property type="entry name" value="S-adenosyl-L-methionine-dependent methyltransferases"/>
    <property type="match status" value="1"/>
</dbReference>
<evidence type="ECO:0000313" key="5">
    <source>
        <dbReference type="EMBL" id="ADB48685.1"/>
    </source>
</evidence>
<dbReference type="OrthoDB" id="9805171at2"/>
<dbReference type="CDD" id="cd02440">
    <property type="entry name" value="AdoMet_MTases"/>
    <property type="match status" value="1"/>
</dbReference>
<keyword evidence="1 5" id="KW-0489">Methyltransferase</keyword>
<dbReference type="InterPro" id="IPR029063">
    <property type="entry name" value="SAM-dependent_MTases_sf"/>
</dbReference>
<evidence type="ECO:0000256" key="3">
    <source>
        <dbReference type="ARBA" id="ARBA00022691"/>
    </source>
</evidence>
<gene>
    <name evidence="5" type="ordered locus">Cwoe_0249</name>
</gene>
<dbReference type="RefSeq" id="WP_012931738.1">
    <property type="nucleotide sequence ID" value="NC_013739.1"/>
</dbReference>
<dbReference type="GO" id="GO:0032259">
    <property type="term" value="P:methylation"/>
    <property type="evidence" value="ECO:0007669"/>
    <property type="project" value="UniProtKB-KW"/>
</dbReference>
<dbReference type="Proteomes" id="UP000008229">
    <property type="component" value="Chromosome"/>
</dbReference>
<protein>
    <submittedName>
        <fullName evidence="5">Methyltransferase type 11</fullName>
    </submittedName>
</protein>
<dbReference type="AlphaFoldDB" id="D3F612"/>
<evidence type="ECO:0000256" key="2">
    <source>
        <dbReference type="ARBA" id="ARBA00022679"/>
    </source>
</evidence>
<dbReference type="Pfam" id="PF08241">
    <property type="entry name" value="Methyltransf_11"/>
    <property type="match status" value="1"/>
</dbReference>
<name>D3F612_CONWI</name>
<evidence type="ECO:0000259" key="4">
    <source>
        <dbReference type="Pfam" id="PF08241"/>
    </source>
</evidence>
<keyword evidence="2 5" id="KW-0808">Transferase</keyword>
<keyword evidence="3" id="KW-0949">S-adenosyl-L-methionine</keyword>
<sequence>MASSSDPTHDTVAADAAYDAMAAEYAAEGEENAYNALYERPATIALLPPVAGRDVLDAGCGSGPLSAWLVAHGARVTGFDTSPRMVELARARGLPGAAFSVGDLGAPLTQFADDSFDAIVASLVLHYLHDWVAPLRELRRVLRPGGALVCSTHHPASDVELSTTGDYFATELLHDRWEKGGTTFDVRFWRRPLSAMLASIAEAGWRVDRLEEPQPLPACRERDPEAWARLTTKPAFLFFRLVPA</sequence>
<dbReference type="Gene3D" id="3.40.50.150">
    <property type="entry name" value="Vaccinia Virus protein VP39"/>
    <property type="match status" value="1"/>
</dbReference>
<dbReference type="InterPro" id="IPR013216">
    <property type="entry name" value="Methyltransf_11"/>
</dbReference>
<evidence type="ECO:0000313" key="6">
    <source>
        <dbReference type="Proteomes" id="UP000008229"/>
    </source>
</evidence>
<dbReference type="STRING" id="469383.Cwoe_0249"/>
<reference evidence="6" key="2">
    <citation type="submission" date="2010-01" db="EMBL/GenBank/DDBJ databases">
        <title>The complete genome of Conexibacter woesei DSM 14684.</title>
        <authorList>
            <consortium name="US DOE Joint Genome Institute (JGI-PGF)"/>
            <person name="Lucas S."/>
            <person name="Copeland A."/>
            <person name="Lapidus A."/>
            <person name="Glavina del Rio T."/>
            <person name="Dalin E."/>
            <person name="Tice H."/>
            <person name="Bruce D."/>
            <person name="Goodwin L."/>
            <person name="Pitluck S."/>
            <person name="Kyrpides N."/>
            <person name="Mavromatis K."/>
            <person name="Ivanova N."/>
            <person name="Mikhailova N."/>
            <person name="Chertkov O."/>
            <person name="Brettin T."/>
            <person name="Detter J.C."/>
            <person name="Han C."/>
            <person name="Larimer F."/>
            <person name="Land M."/>
            <person name="Hauser L."/>
            <person name="Markowitz V."/>
            <person name="Cheng J.-F."/>
            <person name="Hugenholtz P."/>
            <person name="Woyke T."/>
            <person name="Wu D."/>
            <person name="Pukall R."/>
            <person name="Steenblock K."/>
            <person name="Schneider S."/>
            <person name="Klenk H.-P."/>
            <person name="Eisen J.A."/>
        </authorList>
    </citation>
    <scope>NUCLEOTIDE SEQUENCE [LARGE SCALE GENOMIC DNA]</scope>
    <source>
        <strain evidence="6">DSM 14684 / CIP 108061 / JCM 11494 / NBRC 100937 / ID131577</strain>
    </source>
</reference>
<dbReference type="PANTHER" id="PTHR43464">
    <property type="entry name" value="METHYLTRANSFERASE"/>
    <property type="match status" value="1"/>
</dbReference>
<dbReference type="GO" id="GO:0008757">
    <property type="term" value="F:S-adenosylmethionine-dependent methyltransferase activity"/>
    <property type="evidence" value="ECO:0007669"/>
    <property type="project" value="InterPro"/>
</dbReference>
<dbReference type="KEGG" id="cwo:Cwoe_0249"/>
<dbReference type="HOGENOM" id="CLU_049749_5_0_11"/>